<dbReference type="InterPro" id="IPR002129">
    <property type="entry name" value="PyrdxlP-dep_de-COase"/>
</dbReference>
<keyword evidence="11" id="KW-1185">Reference proteome</keyword>
<evidence type="ECO:0000256" key="7">
    <source>
        <dbReference type="ARBA" id="ARBA00023239"/>
    </source>
</evidence>
<dbReference type="Gene3D" id="3.40.640.10">
    <property type="entry name" value="Type I PLP-dependent aspartate aminotransferase-like (Major domain)"/>
    <property type="match status" value="1"/>
</dbReference>
<comment type="cofactor">
    <cofactor evidence="1 9">
        <name>pyridoxal 5'-phosphate</name>
        <dbReference type="ChEBI" id="CHEBI:597326"/>
    </cofactor>
</comment>
<dbReference type="AlphaFoldDB" id="A0A401QBZ4"/>
<dbReference type="GO" id="GO:0006548">
    <property type="term" value="P:L-histidine catabolic process"/>
    <property type="evidence" value="ECO:0007669"/>
    <property type="project" value="TreeGrafter"/>
</dbReference>
<keyword evidence="7 9" id="KW-0456">Lyase</keyword>
<evidence type="ECO:0000256" key="8">
    <source>
        <dbReference type="ARBA" id="ARBA00039946"/>
    </source>
</evidence>
<evidence type="ECO:0000313" key="10">
    <source>
        <dbReference type="EMBL" id="GCB82900.1"/>
    </source>
</evidence>
<reference evidence="10 11" key="1">
    <citation type="journal article" date="2018" name="Nat. Ecol. Evol.">
        <title>Shark genomes provide insights into elasmobranch evolution and the origin of vertebrates.</title>
        <authorList>
            <person name="Hara Y"/>
            <person name="Yamaguchi K"/>
            <person name="Onimaru K"/>
            <person name="Kadota M"/>
            <person name="Koyanagi M"/>
            <person name="Keeley SD"/>
            <person name="Tatsumi K"/>
            <person name="Tanaka K"/>
            <person name="Motone F"/>
            <person name="Kageyama Y"/>
            <person name="Nozu R"/>
            <person name="Adachi N"/>
            <person name="Nishimura O"/>
            <person name="Nakagawa R"/>
            <person name="Tanegashima C"/>
            <person name="Kiyatake I"/>
            <person name="Matsumoto R"/>
            <person name="Murakumo K"/>
            <person name="Nishida K"/>
            <person name="Terakita A"/>
            <person name="Kuratani S"/>
            <person name="Sato K"/>
            <person name="Hyodo S Kuraku.S."/>
        </authorList>
    </citation>
    <scope>NUCLEOTIDE SEQUENCE [LARGE SCALE GENOMIC DNA]</scope>
</reference>
<protein>
    <recommendedName>
        <fullName evidence="8">Histidine decarboxylase</fullName>
        <ecNumber evidence="3">4.1.1.22</ecNumber>
    </recommendedName>
</protein>
<dbReference type="GO" id="GO:0001694">
    <property type="term" value="P:histamine biosynthetic process"/>
    <property type="evidence" value="ECO:0007669"/>
    <property type="project" value="TreeGrafter"/>
</dbReference>
<keyword evidence="4" id="KW-0127">Catecholamine biosynthesis</keyword>
<comment type="similarity">
    <text evidence="9">Belongs to the group II decarboxylase family.</text>
</comment>
<evidence type="ECO:0000256" key="5">
    <source>
        <dbReference type="ARBA" id="ARBA00022793"/>
    </source>
</evidence>
<dbReference type="EMBL" id="BFAA01028721">
    <property type="protein sequence ID" value="GCB82900.1"/>
    <property type="molecule type" value="Genomic_DNA"/>
</dbReference>
<keyword evidence="6 9" id="KW-0663">Pyridoxal phosphate</keyword>
<evidence type="ECO:0000256" key="1">
    <source>
        <dbReference type="ARBA" id="ARBA00001933"/>
    </source>
</evidence>
<proteinExistence type="inferred from homology"/>
<dbReference type="OrthoDB" id="639767at2759"/>
<evidence type="ECO:0000313" key="11">
    <source>
        <dbReference type="Proteomes" id="UP000288216"/>
    </source>
</evidence>
<dbReference type="GO" id="GO:0004398">
    <property type="term" value="F:histidine decarboxylase activity"/>
    <property type="evidence" value="ECO:0007669"/>
    <property type="project" value="TreeGrafter"/>
</dbReference>
<dbReference type="Proteomes" id="UP000288216">
    <property type="component" value="Unassembled WGS sequence"/>
</dbReference>
<name>A0A401QBZ4_SCYTO</name>
<sequence>AHSSIEKAGLITFVKIRFLETDEDFCLRGETLSQALEEDQRLGLVPFFLCATLGTTAVCAFDCLTELGPLCK</sequence>
<gene>
    <name evidence="10" type="ORF">scyTo_0023363</name>
</gene>
<dbReference type="STRING" id="75743.A0A401QBZ4"/>
<evidence type="ECO:0000256" key="6">
    <source>
        <dbReference type="ARBA" id="ARBA00022898"/>
    </source>
</evidence>
<dbReference type="Pfam" id="PF00282">
    <property type="entry name" value="Pyridoxal_deC"/>
    <property type="match status" value="1"/>
</dbReference>
<comment type="subunit">
    <text evidence="2">Homodimer.</text>
</comment>
<evidence type="ECO:0000256" key="2">
    <source>
        <dbReference type="ARBA" id="ARBA00011738"/>
    </source>
</evidence>
<accession>A0A401QBZ4</accession>
<dbReference type="GO" id="GO:0005737">
    <property type="term" value="C:cytoplasm"/>
    <property type="evidence" value="ECO:0007669"/>
    <property type="project" value="TreeGrafter"/>
</dbReference>
<dbReference type="InterPro" id="IPR015424">
    <property type="entry name" value="PyrdxlP-dep_Trfase"/>
</dbReference>
<evidence type="ECO:0000256" key="3">
    <source>
        <dbReference type="ARBA" id="ARBA00012320"/>
    </source>
</evidence>
<dbReference type="PANTHER" id="PTHR11999">
    <property type="entry name" value="GROUP II PYRIDOXAL-5-PHOSPHATE DECARBOXYLASE"/>
    <property type="match status" value="1"/>
</dbReference>
<evidence type="ECO:0000256" key="9">
    <source>
        <dbReference type="RuleBase" id="RU000382"/>
    </source>
</evidence>
<dbReference type="EC" id="4.1.1.22" evidence="3"/>
<dbReference type="PANTHER" id="PTHR11999:SF68">
    <property type="entry name" value="HISTIDINE DECARBOXYLASE"/>
    <property type="match status" value="1"/>
</dbReference>
<dbReference type="InterPro" id="IPR015421">
    <property type="entry name" value="PyrdxlP-dep_Trfase_major"/>
</dbReference>
<dbReference type="GO" id="GO:0030170">
    <property type="term" value="F:pyridoxal phosphate binding"/>
    <property type="evidence" value="ECO:0007669"/>
    <property type="project" value="InterPro"/>
</dbReference>
<dbReference type="OMA" id="DFCLRGE"/>
<comment type="caution">
    <text evidence="10">The sequence shown here is derived from an EMBL/GenBank/DDBJ whole genome shotgun (WGS) entry which is preliminary data.</text>
</comment>
<organism evidence="10 11">
    <name type="scientific">Scyliorhinus torazame</name>
    <name type="common">Cloudy catshark</name>
    <name type="synonym">Catulus torazame</name>
    <dbReference type="NCBI Taxonomy" id="75743"/>
    <lineage>
        <taxon>Eukaryota</taxon>
        <taxon>Metazoa</taxon>
        <taxon>Chordata</taxon>
        <taxon>Craniata</taxon>
        <taxon>Vertebrata</taxon>
        <taxon>Chondrichthyes</taxon>
        <taxon>Elasmobranchii</taxon>
        <taxon>Galeomorphii</taxon>
        <taxon>Galeoidea</taxon>
        <taxon>Carcharhiniformes</taxon>
        <taxon>Scyliorhinidae</taxon>
        <taxon>Scyliorhinus</taxon>
    </lineage>
</organism>
<evidence type="ECO:0000256" key="4">
    <source>
        <dbReference type="ARBA" id="ARBA00022584"/>
    </source>
</evidence>
<keyword evidence="5" id="KW-0210">Decarboxylase</keyword>
<feature type="non-terminal residue" evidence="10">
    <location>
        <position position="1"/>
    </location>
</feature>
<dbReference type="SUPFAM" id="SSF53383">
    <property type="entry name" value="PLP-dependent transferases"/>
    <property type="match status" value="1"/>
</dbReference>
<dbReference type="GO" id="GO:0042423">
    <property type="term" value="P:catecholamine biosynthetic process"/>
    <property type="evidence" value="ECO:0007669"/>
    <property type="project" value="UniProtKB-KW"/>
</dbReference>
<dbReference type="InterPro" id="IPR010977">
    <property type="entry name" value="Aromatic_deC"/>
</dbReference>